<feature type="compositionally biased region" description="Polar residues" evidence="1">
    <location>
        <begin position="340"/>
        <end position="354"/>
    </location>
</feature>
<evidence type="ECO:0000256" key="1">
    <source>
        <dbReference type="SAM" id="MobiDB-lite"/>
    </source>
</evidence>
<gene>
    <name evidence="3" type="ORF">Q7X28_04780</name>
</gene>
<dbReference type="InterPro" id="IPR003870">
    <property type="entry name" value="DUF222"/>
</dbReference>
<feature type="region of interest" description="Disordered" evidence="1">
    <location>
        <begin position="378"/>
        <end position="397"/>
    </location>
</feature>
<evidence type="ECO:0000313" key="3">
    <source>
        <dbReference type="EMBL" id="MDP0397235.1"/>
    </source>
</evidence>
<organism evidence="3 4">
    <name type="scientific">Tsukamurella strandjordii</name>
    <dbReference type="NCBI Taxonomy" id="147577"/>
    <lineage>
        <taxon>Bacteria</taxon>
        <taxon>Bacillati</taxon>
        <taxon>Actinomycetota</taxon>
        <taxon>Actinomycetes</taxon>
        <taxon>Mycobacteriales</taxon>
        <taxon>Tsukamurellaceae</taxon>
        <taxon>Tsukamurella</taxon>
    </lineage>
</organism>
<feature type="region of interest" description="Disordered" evidence="1">
    <location>
        <begin position="234"/>
        <end position="365"/>
    </location>
</feature>
<dbReference type="RefSeq" id="WP_305110477.1">
    <property type="nucleotide sequence ID" value="NZ_JAUTIX010000002.1"/>
</dbReference>
<feature type="compositionally biased region" description="Low complexity" evidence="1">
    <location>
        <begin position="267"/>
        <end position="334"/>
    </location>
</feature>
<protein>
    <submittedName>
        <fullName evidence="3">DUF222 domain-containing protein</fullName>
    </submittedName>
</protein>
<reference evidence="3" key="1">
    <citation type="submission" date="2023-08" db="EMBL/GenBank/DDBJ databases">
        <title>The draft genome of Tsukamurella strandjordii strain 050030.</title>
        <authorList>
            <person name="Zhao F."/>
            <person name="Feng Y."/>
            <person name="Zong Z."/>
        </authorList>
    </citation>
    <scope>NUCLEOTIDE SEQUENCE</scope>
    <source>
        <strain evidence="3">050030</strain>
    </source>
</reference>
<sequence>MIETTSTASEYLDALASFERAADRLAATDPVMLSPQEMLQALHRLETAARKIPYSQHLLARVAFEQGLPGQLDYTGLKEMLVDQLRLAGSEARDRMRGAVDRAPRHERGTAPEPKYALIAAAQRTGRISERHATAMDKIFTACRTRLTATDAENLEDILVTAAHDVTPDDLITIGRRAIDLLDPDGAEPDADVIARARALDVGPQGDHMMTDFDGALSPEGRALLDTILEKLARPGMNNPADADDPVRGGARRSPSPRGPTPGAPAGGARPTPPVGTGSITPTTPTSSIAAPSTTGAAEQSNSASSGGPKTSAPSTTPSSAPPTTTSQPSSTAPTDRHTWNGSSPTMTPRNSGAPTDRRAAHCLRPDGYVRRSIAAARSVRSESRAGVGRPAAARQASSICRLCSACRTK</sequence>
<keyword evidence="4" id="KW-1185">Reference proteome</keyword>
<dbReference type="EMBL" id="JAUTIX010000002">
    <property type="protein sequence ID" value="MDP0397235.1"/>
    <property type="molecule type" value="Genomic_DNA"/>
</dbReference>
<evidence type="ECO:0000313" key="4">
    <source>
        <dbReference type="Proteomes" id="UP001178281"/>
    </source>
</evidence>
<dbReference type="Pfam" id="PF02720">
    <property type="entry name" value="DUF222"/>
    <property type="match status" value="1"/>
</dbReference>
<dbReference type="Proteomes" id="UP001178281">
    <property type="component" value="Unassembled WGS sequence"/>
</dbReference>
<evidence type="ECO:0000259" key="2">
    <source>
        <dbReference type="Pfam" id="PF02720"/>
    </source>
</evidence>
<name>A0AA90S7G6_9ACTN</name>
<comment type="caution">
    <text evidence="3">The sequence shown here is derived from an EMBL/GenBank/DDBJ whole genome shotgun (WGS) entry which is preliminary data.</text>
</comment>
<accession>A0AA90S7G6</accession>
<feature type="compositionally biased region" description="Low complexity" evidence="1">
    <location>
        <begin position="378"/>
        <end position="390"/>
    </location>
</feature>
<proteinExistence type="predicted"/>
<feature type="domain" description="DUF222" evidence="2">
    <location>
        <begin position="40"/>
        <end position="258"/>
    </location>
</feature>
<feature type="compositionally biased region" description="Basic and acidic residues" evidence="1">
    <location>
        <begin position="356"/>
        <end position="365"/>
    </location>
</feature>
<dbReference type="AlphaFoldDB" id="A0AA90S7G6"/>